<dbReference type="NCBIfam" id="TIGR03263">
    <property type="entry name" value="guanyl_kin"/>
    <property type="match status" value="1"/>
</dbReference>
<proteinExistence type="inferred from homology"/>
<dbReference type="GO" id="GO:0005524">
    <property type="term" value="F:ATP binding"/>
    <property type="evidence" value="ECO:0007669"/>
    <property type="project" value="UniProtKB-KW"/>
</dbReference>
<dbReference type="InterPro" id="IPR027417">
    <property type="entry name" value="P-loop_NTPase"/>
</dbReference>
<dbReference type="AlphaFoldDB" id="A0A2H0W0U9"/>
<dbReference type="EMBL" id="PEZZ01000027">
    <property type="protein sequence ID" value="PIS05005.1"/>
    <property type="molecule type" value="Genomic_DNA"/>
</dbReference>
<evidence type="ECO:0000259" key="9">
    <source>
        <dbReference type="PROSITE" id="PS50052"/>
    </source>
</evidence>
<evidence type="ECO:0000313" key="11">
    <source>
        <dbReference type="Proteomes" id="UP000230935"/>
    </source>
</evidence>
<keyword evidence="4" id="KW-0808">Transferase</keyword>
<keyword evidence="6 10" id="KW-0418">Kinase</keyword>
<evidence type="ECO:0000256" key="7">
    <source>
        <dbReference type="ARBA" id="ARBA00022840"/>
    </source>
</evidence>
<accession>A0A2H0W0U9</accession>
<dbReference type="Proteomes" id="UP000230935">
    <property type="component" value="Unassembled WGS sequence"/>
</dbReference>
<dbReference type="PANTHER" id="PTHR23117:SF13">
    <property type="entry name" value="GUANYLATE KINASE"/>
    <property type="match status" value="1"/>
</dbReference>
<protein>
    <recommendedName>
        <fullName evidence="3">Guanylate kinase</fullName>
        <ecNumber evidence="2">2.7.4.8</ecNumber>
    </recommendedName>
    <alternativeName>
        <fullName evidence="8">GMP kinase</fullName>
    </alternativeName>
</protein>
<dbReference type="InterPro" id="IPR008144">
    <property type="entry name" value="Guanylate_kin-like_dom"/>
</dbReference>
<comment type="caution">
    <text evidence="10">The sequence shown here is derived from an EMBL/GenBank/DDBJ whole genome shotgun (WGS) entry which is preliminary data.</text>
</comment>
<dbReference type="EC" id="2.7.4.8" evidence="2"/>
<dbReference type="Gene3D" id="3.40.50.300">
    <property type="entry name" value="P-loop containing nucleotide triphosphate hydrolases"/>
    <property type="match status" value="1"/>
</dbReference>
<comment type="similarity">
    <text evidence="1">Belongs to the guanylate kinase family.</text>
</comment>
<dbReference type="InterPro" id="IPR008145">
    <property type="entry name" value="GK/Ca_channel_bsu"/>
</dbReference>
<evidence type="ECO:0000256" key="5">
    <source>
        <dbReference type="ARBA" id="ARBA00022741"/>
    </source>
</evidence>
<evidence type="ECO:0000256" key="2">
    <source>
        <dbReference type="ARBA" id="ARBA00012961"/>
    </source>
</evidence>
<reference evidence="11" key="1">
    <citation type="submission" date="2017-09" db="EMBL/GenBank/DDBJ databases">
        <title>Depth-based differentiation of microbial function through sediment-hosted aquifers and enrichment of novel symbionts in the deep terrestrial subsurface.</title>
        <authorList>
            <person name="Probst A.J."/>
            <person name="Ladd B."/>
            <person name="Jarett J.K."/>
            <person name="Geller-Mcgrath D.E."/>
            <person name="Sieber C.M.K."/>
            <person name="Emerson J.B."/>
            <person name="Anantharaman K."/>
            <person name="Thomas B.C."/>
            <person name="Malmstrom R."/>
            <person name="Stieglmeier M."/>
            <person name="Klingl A."/>
            <person name="Woyke T."/>
            <person name="Ryan C.M."/>
            <person name="Banfield J.F."/>
        </authorList>
    </citation>
    <scope>NUCLEOTIDE SEQUENCE [LARGE SCALE GENOMIC DNA]</scope>
</reference>
<dbReference type="PROSITE" id="PS50052">
    <property type="entry name" value="GUANYLATE_KINASE_2"/>
    <property type="match status" value="1"/>
</dbReference>
<dbReference type="Gene3D" id="3.30.63.10">
    <property type="entry name" value="Guanylate Kinase phosphate binding domain"/>
    <property type="match status" value="1"/>
</dbReference>
<dbReference type="PANTHER" id="PTHR23117">
    <property type="entry name" value="GUANYLATE KINASE-RELATED"/>
    <property type="match status" value="1"/>
</dbReference>
<dbReference type="GO" id="GO:0004385">
    <property type="term" value="F:GMP kinase activity"/>
    <property type="evidence" value="ECO:0007669"/>
    <property type="project" value="UniProtKB-EC"/>
</dbReference>
<evidence type="ECO:0000256" key="6">
    <source>
        <dbReference type="ARBA" id="ARBA00022777"/>
    </source>
</evidence>
<keyword evidence="7" id="KW-0067">ATP-binding</keyword>
<evidence type="ECO:0000313" key="10">
    <source>
        <dbReference type="EMBL" id="PIS05005.1"/>
    </source>
</evidence>
<evidence type="ECO:0000256" key="8">
    <source>
        <dbReference type="ARBA" id="ARBA00030128"/>
    </source>
</evidence>
<organism evidence="10 11">
    <name type="scientific">Candidatus Buchananbacteria bacterium CG10_big_fil_rev_8_21_14_0_10_42_9</name>
    <dbReference type="NCBI Taxonomy" id="1974526"/>
    <lineage>
        <taxon>Bacteria</taxon>
        <taxon>Candidatus Buchananiibacteriota</taxon>
    </lineage>
</organism>
<dbReference type="InterPro" id="IPR017665">
    <property type="entry name" value="Guanylate_kinase"/>
</dbReference>
<gene>
    <name evidence="10" type="ORF">COT81_03525</name>
</gene>
<sequence length="192" mass="22259">MGLKKLTKNPPIFIISGPSGAGEDTVIERLQGKYKFNRVITTVTRAKRQGEREGNPYYFVTEAKFKKLAQAEKFIEWAKVYDKYRGCTYAEIERLMKAGKPIFWKVDWQGVETIKKIFPQAIAILIAPESYAVLKERLIKRGQDTLEEINKREAFTKNFLRHKKAYDYVVINKQGKIEATIEQASKIIEKHL</sequence>
<name>A0A2H0W0U9_9BACT</name>
<evidence type="ECO:0000256" key="3">
    <source>
        <dbReference type="ARBA" id="ARBA00016296"/>
    </source>
</evidence>
<dbReference type="GO" id="GO:0005829">
    <property type="term" value="C:cytosol"/>
    <property type="evidence" value="ECO:0007669"/>
    <property type="project" value="TreeGrafter"/>
</dbReference>
<dbReference type="Pfam" id="PF00625">
    <property type="entry name" value="Guanylate_kin"/>
    <property type="match status" value="1"/>
</dbReference>
<feature type="domain" description="Guanylate kinase-like" evidence="9">
    <location>
        <begin position="10"/>
        <end position="189"/>
    </location>
</feature>
<dbReference type="SMART" id="SM00072">
    <property type="entry name" value="GuKc"/>
    <property type="match status" value="1"/>
</dbReference>
<evidence type="ECO:0000256" key="4">
    <source>
        <dbReference type="ARBA" id="ARBA00022679"/>
    </source>
</evidence>
<dbReference type="SUPFAM" id="SSF52540">
    <property type="entry name" value="P-loop containing nucleoside triphosphate hydrolases"/>
    <property type="match status" value="1"/>
</dbReference>
<dbReference type="CDD" id="cd00071">
    <property type="entry name" value="GMPK"/>
    <property type="match status" value="1"/>
</dbReference>
<keyword evidence="5" id="KW-0547">Nucleotide-binding</keyword>
<evidence type="ECO:0000256" key="1">
    <source>
        <dbReference type="ARBA" id="ARBA00005790"/>
    </source>
</evidence>